<comment type="caution">
    <text evidence="1">The sequence shown here is derived from an EMBL/GenBank/DDBJ whole genome shotgun (WGS) entry which is preliminary data.</text>
</comment>
<keyword evidence="2" id="KW-1185">Reference proteome</keyword>
<dbReference type="AlphaFoldDB" id="A0A9J5YMP8"/>
<reference evidence="1 2" key="1">
    <citation type="submission" date="2020-09" db="EMBL/GenBank/DDBJ databases">
        <title>De no assembly of potato wild relative species, Solanum commersonii.</title>
        <authorList>
            <person name="Cho K."/>
        </authorList>
    </citation>
    <scope>NUCLEOTIDE SEQUENCE [LARGE SCALE GENOMIC DNA]</scope>
    <source>
        <strain evidence="1">LZ3.2</strain>
        <tissue evidence="1">Leaf</tissue>
    </source>
</reference>
<dbReference type="EMBL" id="JACXVP010000006">
    <property type="protein sequence ID" value="KAG5600984.1"/>
    <property type="molecule type" value="Genomic_DNA"/>
</dbReference>
<proteinExistence type="predicted"/>
<sequence length="115" mass="13383">MEFINLVRTTLSLLFEKKFIIHSHVYASNTFLLKIYHQLNLRTHNMKSSQHASSQNVILRSPICTSNIYFSENSLSTQPLASQMLVREKMIVWLSSQLMLNHNHPIRNDKALLTD</sequence>
<protein>
    <submittedName>
        <fullName evidence="1">Uncharacterized protein</fullName>
    </submittedName>
</protein>
<evidence type="ECO:0000313" key="2">
    <source>
        <dbReference type="Proteomes" id="UP000824120"/>
    </source>
</evidence>
<dbReference type="Proteomes" id="UP000824120">
    <property type="component" value="Chromosome 6"/>
</dbReference>
<evidence type="ECO:0000313" key="1">
    <source>
        <dbReference type="EMBL" id="KAG5600984.1"/>
    </source>
</evidence>
<gene>
    <name evidence="1" type="ORF">H5410_032354</name>
</gene>
<accession>A0A9J5YMP8</accession>
<organism evidence="1 2">
    <name type="scientific">Solanum commersonii</name>
    <name type="common">Commerson's wild potato</name>
    <name type="synonym">Commerson's nightshade</name>
    <dbReference type="NCBI Taxonomy" id="4109"/>
    <lineage>
        <taxon>Eukaryota</taxon>
        <taxon>Viridiplantae</taxon>
        <taxon>Streptophyta</taxon>
        <taxon>Embryophyta</taxon>
        <taxon>Tracheophyta</taxon>
        <taxon>Spermatophyta</taxon>
        <taxon>Magnoliopsida</taxon>
        <taxon>eudicotyledons</taxon>
        <taxon>Gunneridae</taxon>
        <taxon>Pentapetalae</taxon>
        <taxon>asterids</taxon>
        <taxon>lamiids</taxon>
        <taxon>Solanales</taxon>
        <taxon>Solanaceae</taxon>
        <taxon>Solanoideae</taxon>
        <taxon>Solaneae</taxon>
        <taxon>Solanum</taxon>
    </lineage>
</organism>
<name>A0A9J5YMP8_SOLCO</name>